<dbReference type="GO" id="GO:0030170">
    <property type="term" value="F:pyridoxal phosphate binding"/>
    <property type="evidence" value="ECO:0007669"/>
    <property type="project" value="InterPro"/>
</dbReference>
<comment type="pathway">
    <text evidence="2">Porphyrin-containing compound metabolism; protoporphyrin-IX biosynthesis; 5-aminolevulinate from L-glutamyl-tRNA(Glu): step 2/2.</text>
</comment>
<evidence type="ECO:0000256" key="2">
    <source>
        <dbReference type="ARBA" id="ARBA00004819"/>
    </source>
</evidence>
<keyword evidence="6 7" id="KW-0627">Porphyrin biosynthesis</keyword>
<dbReference type="RefSeq" id="WP_100707398.1">
    <property type="nucleotide sequence ID" value="NZ_NPDL01000006.1"/>
</dbReference>
<dbReference type="InterPro" id="IPR015424">
    <property type="entry name" value="PyrdxlP-dep_Trfase"/>
</dbReference>
<evidence type="ECO:0000256" key="5">
    <source>
        <dbReference type="ARBA" id="ARBA00023235"/>
    </source>
</evidence>
<dbReference type="InterPro" id="IPR004639">
    <property type="entry name" value="4pyrrol_synth_GluAld_NH2Trfase"/>
</dbReference>
<dbReference type="Pfam" id="PF00202">
    <property type="entry name" value="Aminotran_3"/>
    <property type="match status" value="1"/>
</dbReference>
<dbReference type="InterPro" id="IPR015422">
    <property type="entry name" value="PyrdxlP-dep_Trfase_small"/>
</dbReference>
<evidence type="ECO:0000256" key="4">
    <source>
        <dbReference type="ARBA" id="ARBA00022898"/>
    </source>
</evidence>
<name>A0A2M9XAH7_9LEPT</name>
<keyword evidence="7" id="KW-0963">Cytoplasm</keyword>
<dbReference type="EC" id="5.4.3.8" evidence="7"/>
<dbReference type="UniPathway" id="UPA00251">
    <property type="reaction ID" value="UER00317"/>
</dbReference>
<organism evidence="8 9">
    <name type="scientific">Leptospira hartskeerlii</name>
    <dbReference type="NCBI Taxonomy" id="2023177"/>
    <lineage>
        <taxon>Bacteria</taxon>
        <taxon>Pseudomonadati</taxon>
        <taxon>Spirochaetota</taxon>
        <taxon>Spirochaetia</taxon>
        <taxon>Leptospirales</taxon>
        <taxon>Leptospiraceae</taxon>
        <taxon>Leptospira</taxon>
    </lineage>
</organism>
<dbReference type="GO" id="GO:0006782">
    <property type="term" value="P:protoporphyrinogen IX biosynthetic process"/>
    <property type="evidence" value="ECO:0007669"/>
    <property type="project" value="UniProtKB-UniRule"/>
</dbReference>
<dbReference type="InterPro" id="IPR015421">
    <property type="entry name" value="PyrdxlP-dep_Trfase_major"/>
</dbReference>
<feature type="modified residue" description="N6-(pyridoxal phosphate)lysine" evidence="7">
    <location>
        <position position="266"/>
    </location>
</feature>
<dbReference type="Gene3D" id="3.40.640.10">
    <property type="entry name" value="Type I PLP-dependent aspartate aminotransferase-like (Major domain)"/>
    <property type="match status" value="1"/>
</dbReference>
<dbReference type="CDD" id="cd00610">
    <property type="entry name" value="OAT_like"/>
    <property type="match status" value="1"/>
</dbReference>
<comment type="catalytic activity">
    <reaction evidence="7">
        <text>(S)-4-amino-5-oxopentanoate = 5-aminolevulinate</text>
        <dbReference type="Rhea" id="RHEA:14265"/>
        <dbReference type="ChEBI" id="CHEBI:57501"/>
        <dbReference type="ChEBI" id="CHEBI:356416"/>
        <dbReference type="EC" id="5.4.3.8"/>
    </reaction>
</comment>
<keyword evidence="4 7" id="KW-0663">Pyridoxal phosphate</keyword>
<proteinExistence type="inferred from homology"/>
<accession>A0A2M9XAH7</accession>
<comment type="subcellular location">
    <subcellularLocation>
        <location evidence="7">Cytoplasm</location>
    </subcellularLocation>
</comment>
<dbReference type="SUPFAM" id="SSF53383">
    <property type="entry name" value="PLP-dependent transferases"/>
    <property type="match status" value="1"/>
</dbReference>
<protein>
    <recommendedName>
        <fullName evidence="7">Glutamate-1-semialdehyde 2,1-aminomutase</fullName>
        <shortName evidence="7">GSA</shortName>
        <ecNumber evidence="7">5.4.3.8</ecNumber>
    </recommendedName>
    <alternativeName>
        <fullName evidence="7">Glutamate-1-semialdehyde aminotransferase</fullName>
        <shortName evidence="7">GSA-AT</shortName>
    </alternativeName>
</protein>
<comment type="caution">
    <text evidence="8">The sequence shown here is derived from an EMBL/GenBank/DDBJ whole genome shotgun (WGS) entry which is preliminary data.</text>
</comment>
<keyword evidence="8" id="KW-0808">Transferase</keyword>
<keyword evidence="9" id="KW-1185">Reference proteome</keyword>
<dbReference type="PROSITE" id="PS00600">
    <property type="entry name" value="AA_TRANSFER_CLASS_3"/>
    <property type="match status" value="1"/>
</dbReference>
<dbReference type="EMBL" id="NPDN01000007">
    <property type="protein sequence ID" value="PJZ24701.1"/>
    <property type="molecule type" value="Genomic_DNA"/>
</dbReference>
<dbReference type="GO" id="GO:0008483">
    <property type="term" value="F:transaminase activity"/>
    <property type="evidence" value="ECO:0007669"/>
    <property type="project" value="UniProtKB-KW"/>
</dbReference>
<dbReference type="Gene3D" id="3.90.1150.10">
    <property type="entry name" value="Aspartate Aminotransferase, domain 1"/>
    <property type="match status" value="1"/>
</dbReference>
<dbReference type="NCBIfam" id="NF000818">
    <property type="entry name" value="PRK00062.1"/>
    <property type="match status" value="1"/>
</dbReference>
<evidence type="ECO:0000256" key="7">
    <source>
        <dbReference type="HAMAP-Rule" id="MF_00375"/>
    </source>
</evidence>
<comment type="subunit">
    <text evidence="7">Homodimer.</text>
</comment>
<dbReference type="OrthoDB" id="9807885at2"/>
<gene>
    <name evidence="7" type="primary">hemL</name>
    <name evidence="8" type="ORF">CH357_14030</name>
</gene>
<comment type="cofactor">
    <cofactor evidence="1 7">
        <name>pyridoxal 5'-phosphate</name>
        <dbReference type="ChEBI" id="CHEBI:597326"/>
    </cofactor>
</comment>
<dbReference type="Proteomes" id="UP000232196">
    <property type="component" value="Unassembled WGS sequence"/>
</dbReference>
<evidence type="ECO:0000313" key="8">
    <source>
        <dbReference type="EMBL" id="PJZ24701.1"/>
    </source>
</evidence>
<dbReference type="PANTHER" id="PTHR43713">
    <property type="entry name" value="GLUTAMATE-1-SEMIALDEHYDE 2,1-AMINOMUTASE"/>
    <property type="match status" value="1"/>
</dbReference>
<comment type="similarity">
    <text evidence="3 7">Belongs to the class-III pyridoxal-phosphate-dependent aminotransferase family. HemL subfamily.</text>
</comment>
<dbReference type="FunFam" id="3.40.640.10:FF:000021">
    <property type="entry name" value="Glutamate-1-semialdehyde 2,1-aminomutase"/>
    <property type="match status" value="1"/>
</dbReference>
<dbReference type="InterPro" id="IPR049704">
    <property type="entry name" value="Aminotrans_3_PPA_site"/>
</dbReference>
<dbReference type="PANTHER" id="PTHR43713:SF3">
    <property type="entry name" value="GLUTAMATE-1-SEMIALDEHYDE 2,1-AMINOMUTASE 1, CHLOROPLASTIC-RELATED"/>
    <property type="match status" value="1"/>
</dbReference>
<dbReference type="InterPro" id="IPR005814">
    <property type="entry name" value="Aminotrans_3"/>
</dbReference>
<dbReference type="AlphaFoldDB" id="A0A2M9XAH7"/>
<sequence>MFPSSKELFERAKKVAPGGVHSPVRSFRSVGGDPVFFQTGKGAKLTDVSGKEYIDYCLSFGPLILGHRDEDVQKIVSETVDLAWSFGAAEPYSLELAEWIVSKIPWVEKIRFVNSGTEAVMSALRVARAATGRDKILKFDGCYHGHLDALLVKAGSGLAGESSSDSAGIGSELIKNTLVLPLDDEKAVEELFAKEGKNIAALVIEPLPANYGLLVQRKEFLSKIVEIARKHGSLVLFDEVISGFRVGLTGMSGELGIAPDLVTYGKIIGGGFPVGAYAGKAELLDLVAPQGPVYQAGTLSASPFGMRAGLATLKKCEKDNVWDILENRTKSFVSGMVSILRERDPEGDWDSSVHSSLFWFHKKSPSPIRTVDKIPVGHKEGFAKVFHALLSEGIYLAPSGYEVGFLSYAHSDKILSETLEKADSALKKLKV</sequence>
<dbReference type="GO" id="GO:0042286">
    <property type="term" value="F:glutamate-1-semialdehyde 2,1-aminomutase activity"/>
    <property type="evidence" value="ECO:0007669"/>
    <property type="project" value="UniProtKB-UniRule"/>
</dbReference>
<dbReference type="GO" id="GO:0005737">
    <property type="term" value="C:cytoplasm"/>
    <property type="evidence" value="ECO:0007669"/>
    <property type="project" value="UniProtKB-SubCell"/>
</dbReference>
<keyword evidence="8" id="KW-0032">Aminotransferase</keyword>
<reference evidence="8 9" key="1">
    <citation type="submission" date="2017-07" db="EMBL/GenBank/DDBJ databases">
        <title>Leptospira spp. isolated from tropical soils.</title>
        <authorList>
            <person name="Thibeaux R."/>
            <person name="Iraola G."/>
            <person name="Ferres I."/>
            <person name="Bierque E."/>
            <person name="Girault D."/>
            <person name="Soupe-Gilbert M.-E."/>
            <person name="Picardeau M."/>
            <person name="Goarant C."/>
        </authorList>
    </citation>
    <scope>NUCLEOTIDE SEQUENCE [LARGE SCALE GENOMIC DNA]</scope>
    <source>
        <strain evidence="8 9">MCA1-C-A1</strain>
    </source>
</reference>
<evidence type="ECO:0000313" key="9">
    <source>
        <dbReference type="Proteomes" id="UP000232196"/>
    </source>
</evidence>
<dbReference type="HAMAP" id="MF_00375">
    <property type="entry name" value="HemL_aminotrans_3"/>
    <property type="match status" value="1"/>
</dbReference>
<evidence type="ECO:0000256" key="1">
    <source>
        <dbReference type="ARBA" id="ARBA00001933"/>
    </source>
</evidence>
<evidence type="ECO:0000256" key="3">
    <source>
        <dbReference type="ARBA" id="ARBA00008981"/>
    </source>
</evidence>
<keyword evidence="5 7" id="KW-0413">Isomerase</keyword>
<evidence type="ECO:0000256" key="6">
    <source>
        <dbReference type="ARBA" id="ARBA00023244"/>
    </source>
</evidence>